<keyword evidence="2" id="KW-1185">Reference proteome</keyword>
<evidence type="ECO:0000313" key="2">
    <source>
        <dbReference type="Proteomes" id="UP001642360"/>
    </source>
</evidence>
<organism evidence="1 2">
    <name type="scientific">Ilex paraguariensis</name>
    <name type="common">yerba mate</name>
    <dbReference type="NCBI Taxonomy" id="185542"/>
    <lineage>
        <taxon>Eukaryota</taxon>
        <taxon>Viridiplantae</taxon>
        <taxon>Streptophyta</taxon>
        <taxon>Embryophyta</taxon>
        <taxon>Tracheophyta</taxon>
        <taxon>Spermatophyta</taxon>
        <taxon>Magnoliopsida</taxon>
        <taxon>eudicotyledons</taxon>
        <taxon>Gunneridae</taxon>
        <taxon>Pentapetalae</taxon>
        <taxon>asterids</taxon>
        <taxon>campanulids</taxon>
        <taxon>Aquifoliales</taxon>
        <taxon>Aquifoliaceae</taxon>
        <taxon>Ilex</taxon>
    </lineage>
</organism>
<reference evidence="1 2" key="1">
    <citation type="submission" date="2024-02" db="EMBL/GenBank/DDBJ databases">
        <authorList>
            <person name="Vignale AGUSTIN F."/>
            <person name="Sosa J E."/>
            <person name="Modenutti C."/>
        </authorList>
    </citation>
    <scope>NUCLEOTIDE SEQUENCE [LARGE SCALE GENOMIC DNA]</scope>
</reference>
<protein>
    <submittedName>
        <fullName evidence="1">Uncharacterized protein</fullName>
    </submittedName>
</protein>
<dbReference type="Proteomes" id="UP001642360">
    <property type="component" value="Unassembled WGS sequence"/>
</dbReference>
<dbReference type="EMBL" id="CAUOFW020000901">
    <property type="protein sequence ID" value="CAK9138557.1"/>
    <property type="molecule type" value="Genomic_DNA"/>
</dbReference>
<sequence length="85" mass="9418">SSPTSKGYEKKANLMSAYKEGVPLAKLLLVEAKSLLDVSKDKWKGKVPTIGESSMWDDEEMALASVHNFVSSEEMRGAFKLRVIQ</sequence>
<dbReference type="AlphaFoldDB" id="A0ABC8R3G5"/>
<comment type="caution">
    <text evidence="1">The sequence shown here is derived from an EMBL/GenBank/DDBJ whole genome shotgun (WGS) entry which is preliminary data.</text>
</comment>
<name>A0ABC8R3G5_9AQUA</name>
<gene>
    <name evidence="1" type="ORF">ILEXP_LOCUS5904</name>
</gene>
<evidence type="ECO:0000313" key="1">
    <source>
        <dbReference type="EMBL" id="CAK9138557.1"/>
    </source>
</evidence>
<accession>A0ABC8R3G5</accession>
<feature type="non-terminal residue" evidence="1">
    <location>
        <position position="1"/>
    </location>
</feature>
<proteinExistence type="predicted"/>